<evidence type="ECO:0008006" key="2">
    <source>
        <dbReference type="Google" id="ProtNLM"/>
    </source>
</evidence>
<gene>
    <name evidence="1" type="ORF">g.4094</name>
</gene>
<reference evidence="1" key="1">
    <citation type="submission" date="2015-12" db="EMBL/GenBank/DDBJ databases">
        <title>De novo transcriptome assembly of four potential Pierce s Disease insect vectors from Arizona vineyards.</title>
        <authorList>
            <person name="Tassone E.E."/>
        </authorList>
    </citation>
    <scope>NUCLEOTIDE SEQUENCE</scope>
</reference>
<proteinExistence type="predicted"/>
<sequence>MSGTSSWLHRRQPAYTACLSMETALHLVVSYIKKLLEARETVIGAFVDIKGAFNTTTRESIEYGWGPIEDGLQNKQGHRGMVSLDSDAGMMHLTDWGNITVFQAETAAIELFWYLGTSGGGRHIV</sequence>
<dbReference type="AlphaFoldDB" id="A0A1B6EE57"/>
<protein>
    <recommendedName>
        <fullName evidence="2">Reverse transcriptase domain-containing protein</fullName>
    </recommendedName>
</protein>
<accession>A0A1B6EE57</accession>
<organism evidence="1">
    <name type="scientific">Clastoptera arizonana</name>
    <name type="common">Arizona spittle bug</name>
    <dbReference type="NCBI Taxonomy" id="38151"/>
    <lineage>
        <taxon>Eukaryota</taxon>
        <taxon>Metazoa</taxon>
        <taxon>Ecdysozoa</taxon>
        <taxon>Arthropoda</taxon>
        <taxon>Hexapoda</taxon>
        <taxon>Insecta</taxon>
        <taxon>Pterygota</taxon>
        <taxon>Neoptera</taxon>
        <taxon>Paraneoptera</taxon>
        <taxon>Hemiptera</taxon>
        <taxon>Auchenorrhyncha</taxon>
        <taxon>Cercopoidea</taxon>
        <taxon>Clastopteridae</taxon>
        <taxon>Clastoptera</taxon>
    </lineage>
</organism>
<dbReference type="EMBL" id="GEDC01001097">
    <property type="protein sequence ID" value="JAS36201.1"/>
    <property type="molecule type" value="Transcribed_RNA"/>
</dbReference>
<evidence type="ECO:0000313" key="1">
    <source>
        <dbReference type="EMBL" id="JAS36201.1"/>
    </source>
</evidence>
<name>A0A1B6EE57_9HEMI</name>